<proteinExistence type="predicted"/>
<feature type="domain" description="Metallo-beta-lactamase" evidence="1">
    <location>
        <begin position="16"/>
        <end position="230"/>
    </location>
</feature>
<dbReference type="STRING" id="553467.SAMN04488063_1088"/>
<dbReference type="PANTHER" id="PTHR23131">
    <property type="entry name" value="ENDORIBONUCLEASE LACTB2"/>
    <property type="match status" value="1"/>
</dbReference>
<dbReference type="SUPFAM" id="SSF56281">
    <property type="entry name" value="Metallo-hydrolase/oxidoreductase"/>
    <property type="match status" value="1"/>
</dbReference>
<evidence type="ECO:0000313" key="3">
    <source>
        <dbReference type="Proteomes" id="UP000198876"/>
    </source>
</evidence>
<gene>
    <name evidence="2" type="ORF">SAMN04488063_1088</name>
</gene>
<accession>A0A1I2NAE6</accession>
<dbReference type="PANTHER" id="PTHR23131:SF4">
    <property type="entry name" value="METALLO-BETA-LACTAMASE SUPERFAMILY POTEIN"/>
    <property type="match status" value="1"/>
</dbReference>
<sequence>MDLHRIRLGNAVFEGRNNAYLLVGDRTTLVDPGASLDSVRDDLHGGLSAAGVGVGDIDQILLTHWHADHSGLAGELAAESGAVVRAHEADAPLVSGDGDAVAAERRLRERRFDEWSIPTGKRDELVAFLDRHDDLQGDAIEVRTLSDGDRILAGDDELEVVHLPGHAAGLVGFAAETEDREEMLVGDAILPTYTPNVGGADLRVDRPLGRYVESLVRLMDRDVGRAWPGHRDPIDDPTARARAILDHHRERTERVVSVLRERGRADPWTVSADLFGELEAIHILHGPGEAFAHLDHLAHEGVAERDGDGEYRLTTEDPTVADLFPNTKY</sequence>
<dbReference type="InterPro" id="IPR036866">
    <property type="entry name" value="RibonucZ/Hydroxyglut_hydro"/>
</dbReference>
<dbReference type="RefSeq" id="WP_092889495.1">
    <property type="nucleotide sequence ID" value="NZ_FOOQ01000001.1"/>
</dbReference>
<organism evidence="2 3">
    <name type="scientific">Halopelagius inordinatus</name>
    <dbReference type="NCBI Taxonomy" id="553467"/>
    <lineage>
        <taxon>Archaea</taxon>
        <taxon>Methanobacteriati</taxon>
        <taxon>Methanobacteriota</taxon>
        <taxon>Stenosarchaea group</taxon>
        <taxon>Halobacteria</taxon>
        <taxon>Halobacteriales</taxon>
        <taxon>Haloferacaceae</taxon>
    </lineage>
</organism>
<dbReference type="OrthoDB" id="205181at2157"/>
<dbReference type="SMART" id="SM00849">
    <property type="entry name" value="Lactamase_B"/>
    <property type="match status" value="1"/>
</dbReference>
<dbReference type="CDD" id="cd07725">
    <property type="entry name" value="TTHA1429-like_MBL-fold"/>
    <property type="match status" value="1"/>
</dbReference>
<evidence type="ECO:0000259" key="1">
    <source>
        <dbReference type="SMART" id="SM00849"/>
    </source>
</evidence>
<dbReference type="AlphaFoldDB" id="A0A1I2NAE6"/>
<keyword evidence="3" id="KW-1185">Reference proteome</keyword>
<dbReference type="InterPro" id="IPR001279">
    <property type="entry name" value="Metallo-B-lactamas"/>
</dbReference>
<dbReference type="Proteomes" id="UP000198876">
    <property type="component" value="Unassembled WGS sequence"/>
</dbReference>
<dbReference type="InterPro" id="IPR050662">
    <property type="entry name" value="Sec-metab_biosynth-thioest"/>
</dbReference>
<dbReference type="Gene3D" id="3.60.15.10">
    <property type="entry name" value="Ribonuclease Z/Hydroxyacylglutathione hydrolase-like"/>
    <property type="match status" value="1"/>
</dbReference>
<evidence type="ECO:0000313" key="2">
    <source>
        <dbReference type="EMBL" id="SFG00050.1"/>
    </source>
</evidence>
<dbReference type="Pfam" id="PF00753">
    <property type="entry name" value="Lactamase_B"/>
    <property type="match status" value="1"/>
</dbReference>
<dbReference type="EMBL" id="FOOQ01000001">
    <property type="protein sequence ID" value="SFG00050.1"/>
    <property type="molecule type" value="Genomic_DNA"/>
</dbReference>
<protein>
    <submittedName>
        <fullName evidence="2">Glyoxylase, beta-lactamase superfamily II</fullName>
    </submittedName>
</protein>
<reference evidence="3" key="1">
    <citation type="submission" date="2016-10" db="EMBL/GenBank/DDBJ databases">
        <authorList>
            <person name="Varghese N."/>
            <person name="Submissions S."/>
        </authorList>
    </citation>
    <scope>NUCLEOTIDE SEQUENCE [LARGE SCALE GENOMIC DNA]</scope>
    <source>
        <strain evidence="3">CGMCC 1.7739</strain>
    </source>
</reference>
<name>A0A1I2NAE6_9EURY</name>